<dbReference type="Ensembl" id="ENSPCLT00000002223.1">
    <property type="protein sequence ID" value="ENSPCLP00000001657.1"/>
    <property type="gene ID" value="ENSPCLG00000001360.1"/>
</dbReference>
<keyword evidence="3 15" id="KW-0812">Transmembrane</keyword>
<evidence type="ECO:0000256" key="2">
    <source>
        <dbReference type="ARBA" id="ARBA00022475"/>
    </source>
</evidence>
<dbReference type="InterPro" id="IPR007110">
    <property type="entry name" value="Ig-like_dom"/>
</dbReference>
<evidence type="ECO:0000256" key="8">
    <source>
        <dbReference type="ARBA" id="ARBA00023136"/>
    </source>
</evidence>
<keyword evidence="13" id="KW-0393">Immunoglobulin domain</keyword>
<accession>A0A669NZ29</accession>
<dbReference type="AlphaFoldDB" id="A0A669NZ29"/>
<evidence type="ECO:0000256" key="5">
    <source>
        <dbReference type="ARBA" id="ARBA00022859"/>
    </source>
</evidence>
<evidence type="ECO:0000256" key="6">
    <source>
        <dbReference type="ARBA" id="ARBA00022989"/>
    </source>
</evidence>
<evidence type="ECO:0000313" key="19">
    <source>
        <dbReference type="Proteomes" id="UP000472261"/>
    </source>
</evidence>
<evidence type="ECO:0000256" key="16">
    <source>
        <dbReference type="SAM" id="SignalP"/>
    </source>
</evidence>
<reference evidence="18" key="1">
    <citation type="submission" date="2025-08" db="UniProtKB">
        <authorList>
            <consortium name="Ensembl"/>
        </authorList>
    </citation>
    <scope>IDENTIFICATION</scope>
</reference>
<dbReference type="PANTHER" id="PTHR10441">
    <property type="entry name" value="CD8 ALPHA CHAIN"/>
    <property type="match status" value="1"/>
</dbReference>
<keyword evidence="5" id="KW-0391">Immunity</keyword>
<evidence type="ECO:0000313" key="18">
    <source>
        <dbReference type="Ensembl" id="ENSPCLP00000001657.1"/>
    </source>
</evidence>
<protein>
    <recommendedName>
        <fullName evidence="17">Ig-like domain-containing protein</fullName>
    </recommendedName>
</protein>
<dbReference type="PANTHER" id="PTHR10441:SF2">
    <property type="entry name" value="T-CELL SURFACE GLYCOPROTEIN CD8 ALPHA CHAIN"/>
    <property type="match status" value="1"/>
</dbReference>
<keyword evidence="8 15" id="KW-0472">Membrane</keyword>
<dbReference type="InterPro" id="IPR013783">
    <property type="entry name" value="Ig-like_fold"/>
</dbReference>
<dbReference type="InterPro" id="IPR015468">
    <property type="entry name" value="CD8_asu"/>
</dbReference>
<feature type="transmembrane region" description="Helical" evidence="15">
    <location>
        <begin position="180"/>
        <end position="201"/>
    </location>
</feature>
<evidence type="ECO:0000256" key="1">
    <source>
        <dbReference type="ARBA" id="ARBA00004251"/>
    </source>
</evidence>
<feature type="compositionally biased region" description="Polar residues" evidence="14">
    <location>
        <begin position="147"/>
        <end position="163"/>
    </location>
</feature>
<evidence type="ECO:0000256" key="14">
    <source>
        <dbReference type="SAM" id="MobiDB-lite"/>
    </source>
</evidence>
<keyword evidence="7" id="KW-1064">Adaptive immunity</keyword>
<evidence type="ECO:0000256" key="3">
    <source>
        <dbReference type="ARBA" id="ARBA00022692"/>
    </source>
</evidence>
<dbReference type="GO" id="GO:0009897">
    <property type="term" value="C:external side of plasma membrane"/>
    <property type="evidence" value="ECO:0007669"/>
    <property type="project" value="TreeGrafter"/>
</dbReference>
<dbReference type="InterPro" id="IPR013106">
    <property type="entry name" value="Ig_V-set"/>
</dbReference>
<dbReference type="GO" id="GO:0045065">
    <property type="term" value="P:cytotoxic T cell differentiation"/>
    <property type="evidence" value="ECO:0007669"/>
    <property type="project" value="TreeGrafter"/>
</dbReference>
<dbReference type="PROSITE" id="PS50835">
    <property type="entry name" value="IG_LIKE"/>
    <property type="match status" value="1"/>
</dbReference>
<keyword evidence="11" id="KW-0325">Glycoprotein</keyword>
<evidence type="ECO:0000256" key="11">
    <source>
        <dbReference type="ARBA" id="ARBA00023180"/>
    </source>
</evidence>
<feature type="domain" description="Ig-like" evidence="17">
    <location>
        <begin position="6"/>
        <end position="120"/>
    </location>
</feature>
<evidence type="ECO:0000256" key="7">
    <source>
        <dbReference type="ARBA" id="ARBA00023130"/>
    </source>
</evidence>
<feature type="region of interest" description="Disordered" evidence="14">
    <location>
        <begin position="147"/>
        <end position="169"/>
    </location>
</feature>
<dbReference type="InterPro" id="IPR036179">
    <property type="entry name" value="Ig-like_dom_sf"/>
</dbReference>
<organism evidence="18 19">
    <name type="scientific">Phasianus colchicus</name>
    <name type="common">Common pheasant</name>
    <dbReference type="NCBI Taxonomy" id="9054"/>
    <lineage>
        <taxon>Eukaryota</taxon>
        <taxon>Metazoa</taxon>
        <taxon>Chordata</taxon>
        <taxon>Craniata</taxon>
        <taxon>Vertebrata</taxon>
        <taxon>Euteleostomi</taxon>
        <taxon>Archelosauria</taxon>
        <taxon>Archosauria</taxon>
        <taxon>Dinosauria</taxon>
        <taxon>Saurischia</taxon>
        <taxon>Theropoda</taxon>
        <taxon>Coelurosauria</taxon>
        <taxon>Aves</taxon>
        <taxon>Neognathae</taxon>
        <taxon>Galloanserae</taxon>
        <taxon>Galliformes</taxon>
        <taxon>Phasianidae</taxon>
        <taxon>Phasianinae</taxon>
        <taxon>Phasianus</taxon>
    </lineage>
</organism>
<dbReference type="Proteomes" id="UP000472261">
    <property type="component" value="Unplaced"/>
</dbReference>
<evidence type="ECO:0000256" key="12">
    <source>
        <dbReference type="ARBA" id="ARBA00023288"/>
    </source>
</evidence>
<keyword evidence="10" id="KW-1015">Disulfide bond</keyword>
<evidence type="ECO:0000256" key="4">
    <source>
        <dbReference type="ARBA" id="ARBA00022729"/>
    </source>
</evidence>
<dbReference type="Pfam" id="PF07686">
    <property type="entry name" value="V-set"/>
    <property type="match status" value="1"/>
</dbReference>
<dbReference type="GO" id="GO:0002456">
    <property type="term" value="P:T cell mediated immunity"/>
    <property type="evidence" value="ECO:0007669"/>
    <property type="project" value="TreeGrafter"/>
</dbReference>
<keyword evidence="2" id="KW-1003">Cell membrane</keyword>
<reference evidence="18" key="2">
    <citation type="submission" date="2025-09" db="UniProtKB">
        <authorList>
            <consortium name="Ensembl"/>
        </authorList>
    </citation>
    <scope>IDENTIFICATION</scope>
</reference>
<evidence type="ECO:0000259" key="17">
    <source>
        <dbReference type="PROSITE" id="PS50835"/>
    </source>
</evidence>
<feature type="signal peptide" evidence="16">
    <location>
        <begin position="1"/>
        <end position="23"/>
    </location>
</feature>
<dbReference type="FunFam" id="2.60.40.10:FF:001514">
    <property type="entry name" value="CD8 alpha chain"/>
    <property type="match status" value="1"/>
</dbReference>
<dbReference type="GO" id="GO:0007166">
    <property type="term" value="P:cell surface receptor signaling pathway"/>
    <property type="evidence" value="ECO:0007669"/>
    <property type="project" value="TreeGrafter"/>
</dbReference>
<evidence type="ECO:0000256" key="13">
    <source>
        <dbReference type="ARBA" id="ARBA00023319"/>
    </source>
</evidence>
<dbReference type="SUPFAM" id="SSF48726">
    <property type="entry name" value="Immunoglobulin"/>
    <property type="match status" value="1"/>
</dbReference>
<feature type="transmembrane region" description="Helical" evidence="15">
    <location>
        <begin position="244"/>
        <end position="267"/>
    </location>
</feature>
<sequence length="269" mass="30803">TMAGSPALLLLLSLGLCCTTAQGQSNTLEARFLNRNMKHPQEGQRLELECLNYERNRPIFWIRLDKGGNLHFILSSTQSYPSTLQEAVKTAPNFEALRRGNSYRLVVKSFRTQDEGTYFCIQYINQVLHFSSGQRAFFPAEHITPTATTQSSQVTTKDNSQQGPHAGTRNKDTPRFYCKMVMWVNLAVTCLLLLTAITITITHCQSKSRAALCHCAKGIRCFHEMTKKLNTSQNSNASSFRFQWLLSSMEIFFNYFTVSFDLFHYFYRK</sequence>
<evidence type="ECO:0000256" key="9">
    <source>
        <dbReference type="ARBA" id="ARBA00023139"/>
    </source>
</evidence>
<keyword evidence="4 16" id="KW-0732">Signal</keyword>
<name>A0A669NZ29_PHACC</name>
<keyword evidence="6 15" id="KW-1133">Transmembrane helix</keyword>
<proteinExistence type="predicted"/>
<keyword evidence="9" id="KW-0564">Palmitate</keyword>
<keyword evidence="12" id="KW-0449">Lipoprotein</keyword>
<evidence type="ECO:0000256" key="15">
    <source>
        <dbReference type="SAM" id="Phobius"/>
    </source>
</evidence>
<keyword evidence="19" id="KW-1185">Reference proteome</keyword>
<feature type="chain" id="PRO_5025440326" description="Ig-like domain-containing protein" evidence="16">
    <location>
        <begin position="24"/>
        <end position="269"/>
    </location>
</feature>
<evidence type="ECO:0000256" key="10">
    <source>
        <dbReference type="ARBA" id="ARBA00023157"/>
    </source>
</evidence>
<dbReference type="Gene3D" id="2.60.40.10">
    <property type="entry name" value="Immunoglobulins"/>
    <property type="match status" value="1"/>
</dbReference>
<comment type="subcellular location">
    <subcellularLocation>
        <location evidence="1">Cell membrane</location>
        <topology evidence="1">Single-pass type I membrane protein</topology>
    </subcellularLocation>
</comment>